<keyword evidence="2" id="KW-1185">Reference proteome</keyword>
<dbReference type="Proteomes" id="UP000322976">
    <property type="component" value="Unassembled WGS sequence"/>
</dbReference>
<name>A0A5D8QG71_9THEO</name>
<gene>
    <name evidence="1" type="ORF">FWJ32_01370</name>
</gene>
<protein>
    <submittedName>
        <fullName evidence="1">Uncharacterized protein</fullName>
    </submittedName>
</protein>
<evidence type="ECO:0000313" key="2">
    <source>
        <dbReference type="Proteomes" id="UP000322976"/>
    </source>
</evidence>
<proteinExistence type="predicted"/>
<dbReference type="AlphaFoldDB" id="A0A5D8QG71"/>
<organism evidence="1 2">
    <name type="scientific">Calorimonas adulescens</name>
    <dbReference type="NCBI Taxonomy" id="2606906"/>
    <lineage>
        <taxon>Bacteria</taxon>
        <taxon>Bacillati</taxon>
        <taxon>Bacillota</taxon>
        <taxon>Clostridia</taxon>
        <taxon>Thermoanaerobacterales</taxon>
        <taxon>Thermoanaerobacteraceae</taxon>
        <taxon>Calorimonas</taxon>
    </lineage>
</organism>
<comment type="caution">
    <text evidence="1">The sequence shown here is derived from an EMBL/GenBank/DDBJ whole genome shotgun (WGS) entry which is preliminary data.</text>
</comment>
<reference evidence="1 2" key="1">
    <citation type="submission" date="2019-08" db="EMBL/GenBank/DDBJ databases">
        <title>Calorimonas adulescens gen. nov., sp. nov., an anaerobic thermophilic bacterium from Sakhalin hot spring.</title>
        <authorList>
            <person name="Khomyakova M.A."/>
            <person name="Merkel A.Y."/>
            <person name="Novikov A."/>
            <person name="Bonch-Osmolovskaya E.A."/>
            <person name="Slobodkin A.I."/>
        </authorList>
    </citation>
    <scope>NUCLEOTIDE SEQUENCE [LARGE SCALE GENOMIC DNA]</scope>
    <source>
        <strain evidence="1 2">A05MB</strain>
    </source>
</reference>
<dbReference type="RefSeq" id="WP_149544174.1">
    <property type="nucleotide sequence ID" value="NZ_VTPS01000001.1"/>
</dbReference>
<sequence length="102" mass="11470">MSTIERVKDKTEGPLDGVSLNAYCVVTDFGNQGGKVKIKKQKVHPCNIKASYEIGTVSFSVRNRKIMVAVRLDELMEVLKEASLAAMEVREKRDKNDEEVKQ</sequence>
<dbReference type="EMBL" id="VTPS01000001">
    <property type="protein sequence ID" value="TZE83555.1"/>
    <property type="molecule type" value="Genomic_DNA"/>
</dbReference>
<evidence type="ECO:0000313" key="1">
    <source>
        <dbReference type="EMBL" id="TZE83555.1"/>
    </source>
</evidence>
<accession>A0A5D8QG71</accession>